<dbReference type="OrthoDB" id="185373at2759"/>
<protein>
    <submittedName>
        <fullName evidence="3">Tetratricopeptide-like helical domain containing protein</fullName>
    </submittedName>
</protein>
<feature type="repeat" description="PPR" evidence="2">
    <location>
        <begin position="196"/>
        <end position="230"/>
    </location>
</feature>
<proteinExistence type="predicted"/>
<feature type="repeat" description="PPR" evidence="2">
    <location>
        <begin position="338"/>
        <end position="372"/>
    </location>
</feature>
<feature type="repeat" description="PPR" evidence="2">
    <location>
        <begin position="373"/>
        <end position="407"/>
    </location>
</feature>
<accession>A0A2P5CAG5</accession>
<dbReference type="Proteomes" id="UP000237105">
    <property type="component" value="Unassembled WGS sequence"/>
</dbReference>
<feature type="repeat" description="PPR" evidence="2">
    <location>
        <begin position="479"/>
        <end position="513"/>
    </location>
</feature>
<dbReference type="NCBIfam" id="TIGR00756">
    <property type="entry name" value="PPR"/>
    <property type="match status" value="7"/>
</dbReference>
<dbReference type="InterPro" id="IPR011990">
    <property type="entry name" value="TPR-like_helical_dom_sf"/>
</dbReference>
<dbReference type="Pfam" id="PF13041">
    <property type="entry name" value="PPR_2"/>
    <property type="match status" value="2"/>
</dbReference>
<feature type="repeat" description="PPR" evidence="2">
    <location>
        <begin position="544"/>
        <end position="578"/>
    </location>
</feature>
<evidence type="ECO:0000313" key="4">
    <source>
        <dbReference type="Proteomes" id="UP000237105"/>
    </source>
</evidence>
<reference evidence="4" key="1">
    <citation type="submission" date="2016-06" db="EMBL/GenBank/DDBJ databases">
        <title>Parallel loss of symbiosis genes in relatives of nitrogen-fixing non-legume Parasponia.</title>
        <authorList>
            <person name="Van Velzen R."/>
            <person name="Holmer R."/>
            <person name="Bu F."/>
            <person name="Rutten L."/>
            <person name="Van Zeijl A."/>
            <person name="Liu W."/>
            <person name="Santuari L."/>
            <person name="Cao Q."/>
            <person name="Sharma T."/>
            <person name="Shen D."/>
            <person name="Roswanjaya Y."/>
            <person name="Wardhani T."/>
            <person name="Kalhor M.S."/>
            <person name="Jansen J."/>
            <person name="Van den Hoogen J."/>
            <person name="Gungor B."/>
            <person name="Hartog M."/>
            <person name="Hontelez J."/>
            <person name="Verver J."/>
            <person name="Yang W.-C."/>
            <person name="Schijlen E."/>
            <person name="Repin R."/>
            <person name="Schilthuizen M."/>
            <person name="Schranz E."/>
            <person name="Heidstra R."/>
            <person name="Miyata K."/>
            <person name="Fedorova E."/>
            <person name="Kohlen W."/>
            <person name="Bisseling T."/>
            <person name="Smit S."/>
            <person name="Geurts R."/>
        </authorList>
    </citation>
    <scope>NUCLEOTIDE SEQUENCE [LARGE SCALE GENOMIC DNA]</scope>
    <source>
        <strain evidence="4">cv. WU1-14</strain>
    </source>
</reference>
<feature type="repeat" description="PPR" evidence="2">
    <location>
        <begin position="408"/>
        <end position="438"/>
    </location>
</feature>
<name>A0A2P5CAG5_PARAD</name>
<dbReference type="PANTHER" id="PTHR46862">
    <property type="entry name" value="OS07G0661900 PROTEIN"/>
    <property type="match status" value="1"/>
</dbReference>
<feature type="repeat" description="PPR" evidence="2">
    <location>
        <begin position="268"/>
        <end position="302"/>
    </location>
</feature>
<dbReference type="Pfam" id="PF13812">
    <property type="entry name" value="PPR_3"/>
    <property type="match status" value="2"/>
</dbReference>
<feature type="repeat" description="PPR" evidence="2">
    <location>
        <begin position="303"/>
        <end position="337"/>
    </location>
</feature>
<dbReference type="PROSITE" id="PS51375">
    <property type="entry name" value="PPR"/>
    <property type="match status" value="9"/>
</dbReference>
<dbReference type="EMBL" id="JXTB01000153">
    <property type="protein sequence ID" value="PON58050.1"/>
    <property type="molecule type" value="Genomic_DNA"/>
</dbReference>
<dbReference type="PANTHER" id="PTHR46862:SF5">
    <property type="entry name" value="OS02G0170000 PROTEIN"/>
    <property type="match status" value="1"/>
</dbReference>
<organism evidence="3 4">
    <name type="scientific">Parasponia andersonii</name>
    <name type="common">Sponia andersonii</name>
    <dbReference type="NCBI Taxonomy" id="3476"/>
    <lineage>
        <taxon>Eukaryota</taxon>
        <taxon>Viridiplantae</taxon>
        <taxon>Streptophyta</taxon>
        <taxon>Embryophyta</taxon>
        <taxon>Tracheophyta</taxon>
        <taxon>Spermatophyta</taxon>
        <taxon>Magnoliopsida</taxon>
        <taxon>eudicotyledons</taxon>
        <taxon>Gunneridae</taxon>
        <taxon>Pentapetalae</taxon>
        <taxon>rosids</taxon>
        <taxon>fabids</taxon>
        <taxon>Rosales</taxon>
        <taxon>Cannabaceae</taxon>
        <taxon>Parasponia</taxon>
    </lineage>
</organism>
<evidence type="ECO:0000313" key="3">
    <source>
        <dbReference type="EMBL" id="PON58050.1"/>
    </source>
</evidence>
<dbReference type="AlphaFoldDB" id="A0A2P5CAG5"/>
<dbReference type="InterPro" id="IPR002885">
    <property type="entry name" value="PPR_rpt"/>
</dbReference>
<keyword evidence="1" id="KW-0677">Repeat</keyword>
<sequence length="616" mass="69497">MGEIMFSGHGLICVHQLYSPASFVRSLQPFHQSLHFNSALNLSKKCAPYEVYTVSMWLSKIPGTSLISGSIKMSNSLMIPNMVATDVCGFVCGEEDKDELIQRERVGFEGPTVEQEPPTWGNLEICKDSDLEPDGLNEPKSVSEGKTVLNVNGIHFLEETDEEVLSKRIMVLSRTNKVRSALELLRSMELSGLRPNLHACNSLLSCLLRNGLLDDGLRVFESMKTKKIATGHTYSLIIKAVAEARGCDTALQMFSEMEEECEVKNSFDTIVYNTMISVCGRVNNWLETLRLWRSLKENGHTETQITYCLLVSIFVRCGQNELALDAYSQMVQSKLEPGKDTMQAIIGACTKEGKWDFSLSVFQSMLKRELRPNAIACNALINSLGKAGEVKLAFRIYDIMKSLGHLPDAYTWNALLGALYRANRHDDALQLFENIQQEQDSQLNLHLYNVALMACSKLGLWERALQFLWQMETNGMSVSTASYNLVIRACETARKPDVAVQVYDHMVHQKCIPDTFTRLSLLRVCIWGSLWDEVEEILTQAEADASLYNAVIQGMCLRGKIDLAKKLYAKMRSCSLQPDGKTRALMLQNLRKDSVIYKSRQPFRHRKKSKFFSLSL</sequence>
<dbReference type="Gene3D" id="1.25.40.10">
    <property type="entry name" value="Tetratricopeptide repeat domain"/>
    <property type="match status" value="4"/>
</dbReference>
<dbReference type="Pfam" id="PF01535">
    <property type="entry name" value="PPR"/>
    <property type="match status" value="3"/>
</dbReference>
<feature type="repeat" description="PPR" evidence="2">
    <location>
        <begin position="444"/>
        <end position="478"/>
    </location>
</feature>
<comment type="caution">
    <text evidence="3">The sequence shown here is derived from an EMBL/GenBank/DDBJ whole genome shotgun (WGS) entry which is preliminary data.</text>
</comment>
<evidence type="ECO:0000256" key="1">
    <source>
        <dbReference type="ARBA" id="ARBA00022737"/>
    </source>
</evidence>
<gene>
    <name evidence="3" type="ORF">PanWU01x14_169810</name>
</gene>
<dbReference type="SUPFAM" id="SSF48452">
    <property type="entry name" value="TPR-like"/>
    <property type="match status" value="1"/>
</dbReference>
<keyword evidence="4" id="KW-1185">Reference proteome</keyword>
<evidence type="ECO:0000256" key="2">
    <source>
        <dbReference type="PROSITE-ProRule" id="PRU00708"/>
    </source>
</evidence>